<organism evidence="1">
    <name type="scientific">marine sediment metagenome</name>
    <dbReference type="NCBI Taxonomy" id="412755"/>
    <lineage>
        <taxon>unclassified sequences</taxon>
        <taxon>metagenomes</taxon>
        <taxon>ecological metagenomes</taxon>
    </lineage>
</organism>
<sequence>MPQFMRPTSDLIRSVLPIERQQKNSSGTFVLTTMTPAGQKPALSTGASAFGVIDEANRDTSDYFESALDAIGGVVAVETGNPSSTPISNRNHFLRVAVGKNSSGGEDLACTIEIRQGYSDETDANRGTLVAAIRVLVPDSLTTYTRRLTEAEAILITDYTDVQFRFVMRKVGGSGGARRVRVYWAELEVPSLGAPLDKDIKLSQNELRLQQMGESIAGRVEP</sequence>
<accession>A0A0F9RL84</accession>
<reference evidence="1" key="1">
    <citation type="journal article" date="2015" name="Nature">
        <title>Complex archaea that bridge the gap between prokaryotes and eukaryotes.</title>
        <authorList>
            <person name="Spang A."/>
            <person name="Saw J.H."/>
            <person name="Jorgensen S.L."/>
            <person name="Zaremba-Niedzwiedzka K."/>
            <person name="Martijn J."/>
            <person name="Lind A.E."/>
            <person name="van Eijk R."/>
            <person name="Schleper C."/>
            <person name="Guy L."/>
            <person name="Ettema T.J."/>
        </authorList>
    </citation>
    <scope>NUCLEOTIDE SEQUENCE</scope>
</reference>
<dbReference type="AlphaFoldDB" id="A0A0F9RL84"/>
<evidence type="ECO:0000313" key="1">
    <source>
        <dbReference type="EMBL" id="KKN55509.1"/>
    </source>
</evidence>
<name>A0A0F9RL84_9ZZZZ</name>
<protein>
    <submittedName>
        <fullName evidence="1">Uncharacterized protein</fullName>
    </submittedName>
</protein>
<comment type="caution">
    <text evidence="1">The sequence shown here is derived from an EMBL/GenBank/DDBJ whole genome shotgun (WGS) entry which is preliminary data.</text>
</comment>
<gene>
    <name evidence="1" type="ORF">LCGC14_0581840</name>
</gene>
<proteinExistence type="predicted"/>
<dbReference type="EMBL" id="LAZR01000882">
    <property type="protein sequence ID" value="KKN55509.1"/>
    <property type="molecule type" value="Genomic_DNA"/>
</dbReference>